<dbReference type="EMBL" id="JAINUG010000120">
    <property type="protein sequence ID" value="KAJ8394970.1"/>
    <property type="molecule type" value="Genomic_DNA"/>
</dbReference>
<dbReference type="AlphaFoldDB" id="A0AAD7S308"/>
<keyword evidence="3" id="KW-1185">Reference proteome</keyword>
<feature type="region of interest" description="Disordered" evidence="1">
    <location>
        <begin position="40"/>
        <end position="67"/>
    </location>
</feature>
<evidence type="ECO:0000256" key="1">
    <source>
        <dbReference type="SAM" id="MobiDB-lite"/>
    </source>
</evidence>
<evidence type="ECO:0000313" key="3">
    <source>
        <dbReference type="Proteomes" id="UP001221898"/>
    </source>
</evidence>
<comment type="caution">
    <text evidence="2">The sequence shown here is derived from an EMBL/GenBank/DDBJ whole genome shotgun (WGS) entry which is preliminary data.</text>
</comment>
<feature type="region of interest" description="Disordered" evidence="1">
    <location>
        <begin position="1"/>
        <end position="21"/>
    </location>
</feature>
<reference evidence="2" key="1">
    <citation type="journal article" date="2023" name="Science">
        <title>Genome structures resolve the early diversification of teleost fishes.</title>
        <authorList>
            <person name="Parey E."/>
            <person name="Louis A."/>
            <person name="Montfort J."/>
            <person name="Bouchez O."/>
            <person name="Roques C."/>
            <person name="Iampietro C."/>
            <person name="Lluch J."/>
            <person name="Castinel A."/>
            <person name="Donnadieu C."/>
            <person name="Desvignes T."/>
            <person name="Floi Bucao C."/>
            <person name="Jouanno E."/>
            <person name="Wen M."/>
            <person name="Mejri S."/>
            <person name="Dirks R."/>
            <person name="Jansen H."/>
            <person name="Henkel C."/>
            <person name="Chen W.J."/>
            <person name="Zahm M."/>
            <person name="Cabau C."/>
            <person name="Klopp C."/>
            <person name="Thompson A.W."/>
            <person name="Robinson-Rechavi M."/>
            <person name="Braasch I."/>
            <person name="Lecointre G."/>
            <person name="Bobe J."/>
            <person name="Postlethwait J.H."/>
            <person name="Berthelot C."/>
            <person name="Roest Crollius H."/>
            <person name="Guiguen Y."/>
        </authorList>
    </citation>
    <scope>NUCLEOTIDE SEQUENCE</scope>
    <source>
        <strain evidence="2">NC1722</strain>
    </source>
</reference>
<name>A0AAD7S308_9TELE</name>
<evidence type="ECO:0000313" key="2">
    <source>
        <dbReference type="EMBL" id="KAJ8394970.1"/>
    </source>
</evidence>
<organism evidence="2 3">
    <name type="scientific">Aldrovandia affinis</name>
    <dbReference type="NCBI Taxonomy" id="143900"/>
    <lineage>
        <taxon>Eukaryota</taxon>
        <taxon>Metazoa</taxon>
        <taxon>Chordata</taxon>
        <taxon>Craniata</taxon>
        <taxon>Vertebrata</taxon>
        <taxon>Euteleostomi</taxon>
        <taxon>Actinopterygii</taxon>
        <taxon>Neopterygii</taxon>
        <taxon>Teleostei</taxon>
        <taxon>Notacanthiformes</taxon>
        <taxon>Halosauridae</taxon>
        <taxon>Aldrovandia</taxon>
    </lineage>
</organism>
<accession>A0AAD7S308</accession>
<proteinExistence type="predicted"/>
<dbReference type="Proteomes" id="UP001221898">
    <property type="component" value="Unassembled WGS sequence"/>
</dbReference>
<protein>
    <submittedName>
        <fullName evidence="2">Uncharacterized protein</fullName>
    </submittedName>
</protein>
<gene>
    <name evidence="2" type="ORF">AAFF_G00039210</name>
</gene>
<sequence length="104" mass="11167">MPPSPPQRRIQAGPSRSQSLPNLARHDRFSRHIAHSHGNSAQCLTLSNGGGSNGPGHASYPEAEVLPNGPHTHTPLVACCDLQSSVLMEVARRGAWWLHPCFGC</sequence>